<organism evidence="1 2">
    <name type="scientific">Xenorhabdus szentirmaii DSM 16338</name>
    <dbReference type="NCBI Taxonomy" id="1427518"/>
    <lineage>
        <taxon>Bacteria</taxon>
        <taxon>Pseudomonadati</taxon>
        <taxon>Pseudomonadota</taxon>
        <taxon>Gammaproteobacteria</taxon>
        <taxon>Enterobacterales</taxon>
        <taxon>Morganellaceae</taxon>
        <taxon>Xenorhabdus</taxon>
    </lineage>
</organism>
<proteinExistence type="predicted"/>
<accession>W1IX97</accession>
<comment type="caution">
    <text evidence="1">The sequence shown here is derived from an EMBL/GenBank/DDBJ whole genome shotgun (WGS) entry which is preliminary data.</text>
</comment>
<evidence type="ECO:0000313" key="1">
    <source>
        <dbReference type="EMBL" id="CDL82246.1"/>
    </source>
</evidence>
<keyword evidence="2" id="KW-1185">Reference proteome</keyword>
<reference evidence="1" key="1">
    <citation type="submission" date="2013-11" db="EMBL/GenBank/DDBJ databases">
        <title>Draft genome sequence and annotation of the entomopathogenic bacteria, Xenorhabdus cabanillasi strain JM26 and Xenorhabdus szentirmai strain DSM 16338.</title>
        <authorList>
            <person name="Gualtieri M."/>
            <person name="Ogier J.C."/>
            <person name="Pages S."/>
            <person name="Givaudan A."/>
            <person name="Gaudriault S."/>
        </authorList>
    </citation>
    <scope>NUCLEOTIDE SEQUENCE [LARGE SCALE GENOMIC DNA]</scope>
    <source>
        <strain evidence="1">DSM 16338</strain>
    </source>
</reference>
<evidence type="ECO:0000313" key="2">
    <source>
        <dbReference type="Proteomes" id="UP000019202"/>
    </source>
</evidence>
<gene>
    <name evidence="1" type="ORF">XSR1_20072</name>
</gene>
<name>W1IX97_9GAMM</name>
<sequence>MSRLRFKQHRDFSLLRFEISTRVNQFAANVINEMVPLSPDNSILTGVIILLRGQHHEQHRAYWY</sequence>
<dbReference type="STRING" id="1427518.XSR1_20072"/>
<dbReference type="EMBL" id="CBXF010000077">
    <property type="protein sequence ID" value="CDL82246.1"/>
    <property type="molecule type" value="Genomic_DNA"/>
</dbReference>
<dbReference type="AlphaFoldDB" id="W1IX97"/>
<dbReference type="Proteomes" id="UP000019202">
    <property type="component" value="Unassembled WGS sequence"/>
</dbReference>
<protein>
    <submittedName>
        <fullName evidence="1">Uncharacterized protein</fullName>
    </submittedName>
</protein>